<keyword evidence="3" id="KW-0813">Transport</keyword>
<dbReference type="KEGG" id="pfer:IRI77_26660"/>
<dbReference type="Gene3D" id="1.20.1250.20">
    <property type="entry name" value="MFS general substrate transporter like domains"/>
    <property type="match status" value="2"/>
</dbReference>
<dbReference type="GO" id="GO:0012505">
    <property type="term" value="C:endomembrane system"/>
    <property type="evidence" value="ECO:0007669"/>
    <property type="project" value="UniProtKB-SubCell"/>
</dbReference>
<dbReference type="InterPro" id="IPR020846">
    <property type="entry name" value="MFS_dom"/>
</dbReference>
<feature type="transmembrane region" description="Helical" evidence="7">
    <location>
        <begin position="6"/>
        <end position="27"/>
    </location>
</feature>
<dbReference type="SUPFAM" id="SSF103473">
    <property type="entry name" value="MFS general substrate transporter"/>
    <property type="match status" value="1"/>
</dbReference>
<gene>
    <name evidence="9" type="ORF">IRI77_26660</name>
</gene>
<name>A0A7S7NMK2_PALFE</name>
<evidence type="ECO:0000256" key="5">
    <source>
        <dbReference type="ARBA" id="ARBA00022989"/>
    </source>
</evidence>
<feature type="transmembrane region" description="Helical" evidence="7">
    <location>
        <begin position="234"/>
        <end position="259"/>
    </location>
</feature>
<evidence type="ECO:0000259" key="8">
    <source>
        <dbReference type="PROSITE" id="PS50850"/>
    </source>
</evidence>
<feature type="transmembrane region" description="Helical" evidence="7">
    <location>
        <begin position="95"/>
        <end position="114"/>
    </location>
</feature>
<comment type="similarity">
    <text evidence="2">Belongs to the major facilitator superfamily.</text>
</comment>
<dbReference type="RefSeq" id="WP_194448037.1">
    <property type="nucleotide sequence ID" value="NZ_CP063849.1"/>
</dbReference>
<evidence type="ECO:0000256" key="2">
    <source>
        <dbReference type="ARBA" id="ARBA00008335"/>
    </source>
</evidence>
<dbReference type="EMBL" id="CP063849">
    <property type="protein sequence ID" value="QOY86368.1"/>
    <property type="molecule type" value="Genomic_DNA"/>
</dbReference>
<feature type="transmembrane region" description="Helical" evidence="7">
    <location>
        <begin position="157"/>
        <end position="179"/>
    </location>
</feature>
<dbReference type="AlphaFoldDB" id="A0A7S7NMK2"/>
<feature type="domain" description="Major facilitator superfamily (MFS) profile" evidence="8">
    <location>
        <begin position="1"/>
        <end position="376"/>
    </location>
</feature>
<dbReference type="InterPro" id="IPR051788">
    <property type="entry name" value="MFS_Transporter"/>
</dbReference>
<feature type="transmembrane region" description="Helical" evidence="7">
    <location>
        <begin position="66"/>
        <end position="83"/>
    </location>
</feature>
<evidence type="ECO:0000313" key="9">
    <source>
        <dbReference type="EMBL" id="QOY86368.1"/>
    </source>
</evidence>
<comment type="subcellular location">
    <subcellularLocation>
        <location evidence="1">Endomembrane system</location>
        <topology evidence="1">Multi-pass membrane protein</topology>
    </subcellularLocation>
</comment>
<feature type="transmembrane region" description="Helical" evidence="7">
    <location>
        <begin position="126"/>
        <end position="150"/>
    </location>
</feature>
<feature type="transmembrane region" description="Helical" evidence="7">
    <location>
        <begin position="199"/>
        <end position="222"/>
    </location>
</feature>
<reference evidence="9 10" key="1">
    <citation type="submission" date="2020-10" db="EMBL/GenBank/DDBJ databases">
        <title>Complete genome sequence of Paludibaculum fermentans P105T, a facultatively anaerobic acidobacterium capable of dissimilatory Fe(III) reduction.</title>
        <authorList>
            <person name="Dedysh S.N."/>
            <person name="Beletsky A.V."/>
            <person name="Kulichevskaya I.S."/>
            <person name="Mardanov A.V."/>
            <person name="Ravin N.V."/>
        </authorList>
    </citation>
    <scope>NUCLEOTIDE SEQUENCE [LARGE SCALE GENOMIC DNA]</scope>
    <source>
        <strain evidence="9 10">P105</strain>
    </source>
</reference>
<evidence type="ECO:0000256" key="1">
    <source>
        <dbReference type="ARBA" id="ARBA00004127"/>
    </source>
</evidence>
<sequence length="376" mass="38277">MLLIADILGILTYGMIAAMLGTILPELSKKFGLSPKQNGNIGMAQAIGLMIGSFCAGPLMDLEGKKLGMLLALTIITVALVGLRSASGYGSVAGLMLLLGTGGGALVTAAFALAGDISVPWLQGAAVFNAVNLFFGLGGLITPLVAARLFQNNANRLLIFAASIAVIALAVNGMTAMSPPSGKVAFQADQVSILISSPVLLLLSLALFLYVACEVGVWNWLARHLIAQGVPESKALTILSLGFALGLLLGRIAVVPVLASVTPKMVLFGAGIAMAITTYLMLQTGNPRTAWIFVFLGGLAMAPVFPTALGLVGGAFKAQGLDSTATGLASTAGWLGLVISSPVIGGMAGDDPKKLKKALLLLPIASAIMAVVILAL</sequence>
<dbReference type="GO" id="GO:0016020">
    <property type="term" value="C:membrane"/>
    <property type="evidence" value="ECO:0007669"/>
    <property type="project" value="TreeGrafter"/>
</dbReference>
<evidence type="ECO:0000313" key="10">
    <source>
        <dbReference type="Proteomes" id="UP000593892"/>
    </source>
</evidence>
<proteinExistence type="inferred from homology"/>
<accession>A0A7S7NMK2</accession>
<keyword evidence="10" id="KW-1185">Reference proteome</keyword>
<protein>
    <submittedName>
        <fullName evidence="9">MFS transporter</fullName>
    </submittedName>
</protein>
<dbReference type="PANTHER" id="PTHR23514:SF3">
    <property type="entry name" value="BYPASS OF STOP CODON PROTEIN 6"/>
    <property type="match status" value="1"/>
</dbReference>
<dbReference type="PANTHER" id="PTHR23514">
    <property type="entry name" value="BYPASS OF STOP CODON PROTEIN 6"/>
    <property type="match status" value="1"/>
</dbReference>
<feature type="transmembrane region" description="Helical" evidence="7">
    <location>
        <begin position="265"/>
        <end position="282"/>
    </location>
</feature>
<dbReference type="InterPro" id="IPR011701">
    <property type="entry name" value="MFS"/>
</dbReference>
<feature type="transmembrane region" description="Helical" evidence="7">
    <location>
        <begin position="358"/>
        <end position="375"/>
    </location>
</feature>
<keyword evidence="5 7" id="KW-1133">Transmembrane helix</keyword>
<dbReference type="Pfam" id="PF07690">
    <property type="entry name" value="MFS_1"/>
    <property type="match status" value="1"/>
</dbReference>
<evidence type="ECO:0000256" key="6">
    <source>
        <dbReference type="ARBA" id="ARBA00023136"/>
    </source>
</evidence>
<evidence type="ECO:0000256" key="7">
    <source>
        <dbReference type="SAM" id="Phobius"/>
    </source>
</evidence>
<dbReference type="GO" id="GO:0022857">
    <property type="term" value="F:transmembrane transporter activity"/>
    <property type="evidence" value="ECO:0007669"/>
    <property type="project" value="InterPro"/>
</dbReference>
<feature type="transmembrane region" description="Helical" evidence="7">
    <location>
        <begin position="289"/>
        <end position="316"/>
    </location>
</feature>
<organism evidence="9 10">
    <name type="scientific">Paludibaculum fermentans</name>
    <dbReference type="NCBI Taxonomy" id="1473598"/>
    <lineage>
        <taxon>Bacteria</taxon>
        <taxon>Pseudomonadati</taxon>
        <taxon>Acidobacteriota</taxon>
        <taxon>Terriglobia</taxon>
        <taxon>Bryobacterales</taxon>
        <taxon>Bryobacteraceae</taxon>
        <taxon>Paludibaculum</taxon>
    </lineage>
</organism>
<keyword evidence="6 7" id="KW-0472">Membrane</keyword>
<evidence type="ECO:0000256" key="3">
    <source>
        <dbReference type="ARBA" id="ARBA00022448"/>
    </source>
</evidence>
<feature type="transmembrane region" description="Helical" evidence="7">
    <location>
        <begin position="328"/>
        <end position="346"/>
    </location>
</feature>
<evidence type="ECO:0000256" key="4">
    <source>
        <dbReference type="ARBA" id="ARBA00022692"/>
    </source>
</evidence>
<keyword evidence="4 7" id="KW-0812">Transmembrane</keyword>
<dbReference type="PROSITE" id="PS50850">
    <property type="entry name" value="MFS"/>
    <property type="match status" value="1"/>
</dbReference>
<dbReference type="InterPro" id="IPR036259">
    <property type="entry name" value="MFS_trans_sf"/>
</dbReference>
<dbReference type="Proteomes" id="UP000593892">
    <property type="component" value="Chromosome"/>
</dbReference>